<sequence>MTIVANKHVARVGHEFAAAMTADTPIIEIAKMVSHLATALDEQTALVGKLTAENSARGDIIERLIGQYSAAGFHAMQNSLNPGQSLLFDALQVMKQDVTASVVNPTHSVAITDIINERQRQQSVEGWTPEHDDEHRTGELARAAVCYASHAGNPHNKNMVDYQKTFSPARWPWSQDWWKPTNPRRDLVKAGALIAAEIERLDRAACAEVQS</sequence>
<evidence type="ECO:0000313" key="2">
    <source>
        <dbReference type="Proteomes" id="UP001320460"/>
    </source>
</evidence>
<gene>
    <name evidence="1" type="ORF">PDTA9734_18420</name>
</gene>
<keyword evidence="2" id="KW-1185">Reference proteome</keyword>
<organism evidence="1 2">
    <name type="scientific">Phytobacter diazotrophicus</name>
    <dbReference type="NCBI Taxonomy" id="395631"/>
    <lineage>
        <taxon>Bacteria</taxon>
        <taxon>Pseudomonadati</taxon>
        <taxon>Pseudomonadota</taxon>
        <taxon>Gammaproteobacteria</taxon>
        <taxon>Enterobacterales</taxon>
        <taxon>Enterobacteriaceae</taxon>
        <taxon>Phytobacter</taxon>
    </lineage>
</organism>
<evidence type="ECO:0000313" key="1">
    <source>
        <dbReference type="EMBL" id="BDD50355.1"/>
    </source>
</evidence>
<name>A0ABN6LQN2_9ENTR</name>
<reference evidence="1 2" key="1">
    <citation type="submission" date="2021-12" db="EMBL/GenBank/DDBJ databases">
        <title>Complete genome sequence of Phytobacter diazotrophicus TA9734.</title>
        <authorList>
            <person name="Kubota H."/>
            <person name="Nakayama Y."/>
            <person name="Ariyoshi T."/>
        </authorList>
    </citation>
    <scope>NUCLEOTIDE SEQUENCE [LARGE SCALE GENOMIC DNA]</scope>
    <source>
        <strain evidence="1 2">TA9734</strain>
    </source>
</reference>
<accession>A0ABN6LQN2</accession>
<dbReference type="EMBL" id="AP025334">
    <property type="protein sequence ID" value="BDD50355.1"/>
    <property type="molecule type" value="Genomic_DNA"/>
</dbReference>
<dbReference type="Proteomes" id="UP001320460">
    <property type="component" value="Chromosome"/>
</dbReference>
<dbReference type="RefSeq" id="WP_125124264.1">
    <property type="nucleotide sequence ID" value="NZ_AP025334.1"/>
</dbReference>
<proteinExistence type="predicted"/>
<protein>
    <submittedName>
        <fullName evidence="1">Uncharacterized protein</fullName>
    </submittedName>
</protein>